<dbReference type="InParanoid" id="A0A067PHX6"/>
<dbReference type="AlphaFoldDB" id="A0A067PHX6"/>
<feature type="region of interest" description="Disordered" evidence="1">
    <location>
        <begin position="10"/>
        <end position="43"/>
    </location>
</feature>
<dbReference type="EMBL" id="KL197757">
    <property type="protein sequence ID" value="KDQ50637.1"/>
    <property type="molecule type" value="Genomic_DNA"/>
</dbReference>
<accession>A0A067PHX6</accession>
<dbReference type="HOGENOM" id="CLU_2050010_0_0_1"/>
<protein>
    <submittedName>
        <fullName evidence="2">Uncharacterized protein</fullName>
    </submittedName>
</protein>
<evidence type="ECO:0000313" key="2">
    <source>
        <dbReference type="EMBL" id="KDQ50637.1"/>
    </source>
</evidence>
<gene>
    <name evidence="2" type="ORF">JAAARDRAFT_41873</name>
</gene>
<organism evidence="2 3">
    <name type="scientific">Jaapia argillacea MUCL 33604</name>
    <dbReference type="NCBI Taxonomy" id="933084"/>
    <lineage>
        <taxon>Eukaryota</taxon>
        <taxon>Fungi</taxon>
        <taxon>Dikarya</taxon>
        <taxon>Basidiomycota</taxon>
        <taxon>Agaricomycotina</taxon>
        <taxon>Agaricomycetes</taxon>
        <taxon>Agaricomycetidae</taxon>
        <taxon>Jaapiales</taxon>
        <taxon>Jaapiaceae</taxon>
        <taxon>Jaapia</taxon>
    </lineage>
</organism>
<evidence type="ECO:0000313" key="3">
    <source>
        <dbReference type="Proteomes" id="UP000027265"/>
    </source>
</evidence>
<name>A0A067PHX6_9AGAM</name>
<evidence type="ECO:0000256" key="1">
    <source>
        <dbReference type="SAM" id="MobiDB-lite"/>
    </source>
</evidence>
<reference evidence="3" key="1">
    <citation type="journal article" date="2014" name="Proc. Natl. Acad. Sci. U.S.A.">
        <title>Extensive sampling of basidiomycete genomes demonstrates inadequacy of the white-rot/brown-rot paradigm for wood decay fungi.</title>
        <authorList>
            <person name="Riley R."/>
            <person name="Salamov A.A."/>
            <person name="Brown D.W."/>
            <person name="Nagy L.G."/>
            <person name="Floudas D."/>
            <person name="Held B.W."/>
            <person name="Levasseur A."/>
            <person name="Lombard V."/>
            <person name="Morin E."/>
            <person name="Otillar R."/>
            <person name="Lindquist E.A."/>
            <person name="Sun H."/>
            <person name="LaButti K.M."/>
            <person name="Schmutz J."/>
            <person name="Jabbour D."/>
            <person name="Luo H."/>
            <person name="Baker S.E."/>
            <person name="Pisabarro A.G."/>
            <person name="Walton J.D."/>
            <person name="Blanchette R.A."/>
            <person name="Henrissat B."/>
            <person name="Martin F."/>
            <person name="Cullen D."/>
            <person name="Hibbett D.S."/>
            <person name="Grigoriev I.V."/>
        </authorList>
    </citation>
    <scope>NUCLEOTIDE SEQUENCE [LARGE SCALE GENOMIC DNA]</scope>
    <source>
        <strain evidence="3">MUCL 33604</strain>
    </source>
</reference>
<keyword evidence="3" id="KW-1185">Reference proteome</keyword>
<sequence length="120" mass="13375">MKKPMMQIFSMNRDFNKTIDEPTNTKSPNSKRPHQNQQGSKFSQKSLQIAFQSLLLSHPAPHPPSQSSQLTSHLFSASSSASYPNCKTFFFPSTHWFGLLSFPSISFAPCLAISSSSSYL</sequence>
<proteinExistence type="predicted"/>
<dbReference type="Proteomes" id="UP000027265">
    <property type="component" value="Unassembled WGS sequence"/>
</dbReference>